<reference evidence="2" key="1">
    <citation type="submission" date="2013-05" db="EMBL/GenBank/DDBJ databases">
        <title>Genome assembly of Cystobacter fuscus DSM 2262.</title>
        <authorList>
            <person name="Sharma G."/>
            <person name="Khatri I."/>
            <person name="Kaur C."/>
            <person name="Mayilraj S."/>
            <person name="Subramanian S."/>
        </authorList>
    </citation>
    <scope>NUCLEOTIDE SEQUENCE [LARGE SCALE GENOMIC DNA]</scope>
    <source>
        <strain evidence="2">DSM 2262</strain>
    </source>
</reference>
<proteinExistence type="predicted"/>
<dbReference type="AlphaFoldDB" id="S9QN11"/>
<gene>
    <name evidence="2" type="ORF">D187_008822</name>
</gene>
<protein>
    <submittedName>
        <fullName evidence="2">Uncharacterized protein</fullName>
    </submittedName>
</protein>
<evidence type="ECO:0000256" key="1">
    <source>
        <dbReference type="SAM" id="MobiDB-lite"/>
    </source>
</evidence>
<name>S9QN11_CYSF2</name>
<sequence>MVKVCALLGSGKEKIGSISCGDADDAGKCVKMKRTQSSKVAFGFILKGNTWILNTASHGLMSSASSRPRPAQVVEALWKGRSGWRSAGGRTGGGSRRGRCCTRR</sequence>
<evidence type="ECO:0000313" key="2">
    <source>
        <dbReference type="EMBL" id="EPX62634.1"/>
    </source>
</evidence>
<dbReference type="EMBL" id="ANAH02000007">
    <property type="protein sequence ID" value="EPX62634.1"/>
    <property type="molecule type" value="Genomic_DNA"/>
</dbReference>
<evidence type="ECO:0000313" key="3">
    <source>
        <dbReference type="Proteomes" id="UP000011682"/>
    </source>
</evidence>
<comment type="caution">
    <text evidence="2">The sequence shown here is derived from an EMBL/GenBank/DDBJ whole genome shotgun (WGS) entry which is preliminary data.</text>
</comment>
<accession>S9QN11</accession>
<organism evidence="2 3">
    <name type="scientific">Cystobacter fuscus (strain ATCC 25194 / DSM 2262 / NBRC 100088 / M29)</name>
    <dbReference type="NCBI Taxonomy" id="1242864"/>
    <lineage>
        <taxon>Bacteria</taxon>
        <taxon>Pseudomonadati</taxon>
        <taxon>Myxococcota</taxon>
        <taxon>Myxococcia</taxon>
        <taxon>Myxococcales</taxon>
        <taxon>Cystobacterineae</taxon>
        <taxon>Archangiaceae</taxon>
        <taxon>Cystobacter</taxon>
    </lineage>
</organism>
<feature type="region of interest" description="Disordered" evidence="1">
    <location>
        <begin position="85"/>
        <end position="104"/>
    </location>
</feature>
<dbReference type="Proteomes" id="UP000011682">
    <property type="component" value="Unassembled WGS sequence"/>
</dbReference>
<keyword evidence="3" id="KW-1185">Reference proteome</keyword>